<evidence type="ECO:0000256" key="13">
    <source>
        <dbReference type="PROSITE-ProRule" id="PRU01393"/>
    </source>
</evidence>
<dbReference type="GO" id="GO:0004843">
    <property type="term" value="F:cysteine-type deubiquitinase activity"/>
    <property type="evidence" value="ECO:0007669"/>
    <property type="project" value="UniProtKB-UniRule"/>
</dbReference>
<dbReference type="GO" id="GO:0016579">
    <property type="term" value="P:protein deubiquitination"/>
    <property type="evidence" value="ECO:0007669"/>
    <property type="project" value="InterPro"/>
</dbReference>
<reference evidence="18 20" key="2">
    <citation type="submission" date="2018-07" db="EMBL/GenBank/DDBJ databases">
        <title>Draft Genome Assemblies for Five Robust Yarrowia lipolytica Strains Exhibiting High Lipid Production and Pentose Sugar Utilization and Sugar Alcohol Secretion from Undetoxified Lignocellulosic Biomass Hydrolysates.</title>
        <authorList>
            <consortium name="DOE Joint Genome Institute"/>
            <person name="Walker C."/>
            <person name="Ryu S."/>
            <person name="Na H."/>
            <person name="Zane M."/>
            <person name="LaButti K."/>
            <person name="Lipzen A."/>
            <person name="Haridas S."/>
            <person name="Barry K."/>
            <person name="Grigoriev I.V."/>
            <person name="Quarterman J."/>
            <person name="Slininger P."/>
            <person name="Dien B."/>
            <person name="Trinh C.T."/>
        </authorList>
    </citation>
    <scope>NUCLEOTIDE SEQUENCE [LARGE SCALE GENOMIC DNA]</scope>
    <source>
        <strain evidence="18 20">YB392</strain>
    </source>
</reference>
<evidence type="ECO:0000313" key="20">
    <source>
        <dbReference type="Proteomes" id="UP000256601"/>
    </source>
</evidence>
<feature type="active site" description="Proton donor" evidence="11 13">
    <location>
        <position position="195"/>
    </location>
</feature>
<evidence type="ECO:0000256" key="11">
    <source>
        <dbReference type="PIRSR" id="PIRSR038120-1"/>
    </source>
</evidence>
<dbReference type="EMBL" id="CP017554">
    <property type="protein sequence ID" value="AOW01804.1"/>
    <property type="molecule type" value="Genomic_DNA"/>
</dbReference>
<feature type="domain" description="UCH catalytic" evidence="16">
    <location>
        <begin position="32"/>
        <end position="256"/>
    </location>
</feature>
<dbReference type="Pfam" id="PF01088">
    <property type="entry name" value="Peptidase_C12"/>
    <property type="match status" value="1"/>
</dbReference>
<gene>
    <name evidence="18" type="ORF">B0I71DRAFT_127461</name>
    <name evidence="17" type="ORF">YALI1_B21774g</name>
</gene>
<evidence type="ECO:0000256" key="1">
    <source>
        <dbReference type="ARBA" id="ARBA00000707"/>
    </source>
</evidence>
<organism evidence="17 19">
    <name type="scientific">Yarrowia lipolytica</name>
    <name type="common">Candida lipolytica</name>
    <dbReference type="NCBI Taxonomy" id="4952"/>
    <lineage>
        <taxon>Eukaryota</taxon>
        <taxon>Fungi</taxon>
        <taxon>Dikarya</taxon>
        <taxon>Ascomycota</taxon>
        <taxon>Saccharomycotina</taxon>
        <taxon>Dipodascomycetes</taxon>
        <taxon>Dipodascales</taxon>
        <taxon>Dipodascales incertae sedis</taxon>
        <taxon>Yarrowia</taxon>
    </lineage>
</organism>
<dbReference type="Proteomes" id="UP000182444">
    <property type="component" value="Chromosome 1B"/>
</dbReference>
<dbReference type="SUPFAM" id="SSF54001">
    <property type="entry name" value="Cysteine proteinases"/>
    <property type="match status" value="1"/>
</dbReference>
<dbReference type="InterPro" id="IPR017390">
    <property type="entry name" value="Ubiquitinyl_hydrolase_UCH37"/>
</dbReference>
<dbReference type="PANTHER" id="PTHR10589:SF16">
    <property type="entry name" value="UBIQUITIN CARBOXYL-TERMINAL HYDROLASE ISOZYME L5"/>
    <property type="match status" value="1"/>
</dbReference>
<evidence type="ECO:0000256" key="4">
    <source>
        <dbReference type="ARBA" id="ARBA00022670"/>
    </source>
</evidence>
<feature type="site" description="Important for enzyme activity" evidence="12 13">
    <location>
        <position position="210"/>
    </location>
</feature>
<dbReference type="GO" id="GO:0006325">
    <property type="term" value="P:chromatin organization"/>
    <property type="evidence" value="ECO:0007669"/>
    <property type="project" value="UniProtKB-KW"/>
</dbReference>
<evidence type="ECO:0000259" key="16">
    <source>
        <dbReference type="PROSITE" id="PS52048"/>
    </source>
</evidence>
<evidence type="ECO:0000256" key="12">
    <source>
        <dbReference type="PIRSR" id="PIRSR038120-2"/>
    </source>
</evidence>
<evidence type="ECO:0000256" key="15">
    <source>
        <dbReference type="SAM" id="MobiDB-lite"/>
    </source>
</evidence>
<dbReference type="Proteomes" id="UP000256601">
    <property type="component" value="Unassembled WGS sequence"/>
</dbReference>
<evidence type="ECO:0000256" key="5">
    <source>
        <dbReference type="ARBA" id="ARBA00022786"/>
    </source>
</evidence>
<evidence type="ECO:0000256" key="9">
    <source>
        <dbReference type="ARBA" id="ARBA00023242"/>
    </source>
</evidence>
<evidence type="ECO:0000313" key="17">
    <source>
        <dbReference type="EMBL" id="AOW01804.1"/>
    </source>
</evidence>
<dbReference type="eggNOG" id="KOG2778">
    <property type="taxonomic scope" value="Eukaryota"/>
</dbReference>
<dbReference type="EC" id="3.4.19.12" evidence="10 14"/>
<keyword evidence="4 10" id="KW-0645">Protease</keyword>
<comment type="catalytic activity">
    <reaction evidence="1 10 13 14">
        <text>Thiol-dependent hydrolysis of ester, thioester, amide, peptide and isopeptide bonds formed by the C-terminal Gly of ubiquitin (a 76-residue protein attached to proteins as an intracellular targeting signal).</text>
        <dbReference type="EC" id="3.4.19.12"/>
    </reaction>
</comment>
<dbReference type="PIRSF" id="PIRSF038120">
    <property type="entry name" value="Ubiquitinyl_hydrolase_UCH37"/>
    <property type="match status" value="1"/>
</dbReference>
<keyword evidence="5 10" id="KW-0833">Ubl conjugation pathway</keyword>
<sequence>MHNLNHISIQHQTSHLNKLPTSRIYISMSSIGWNTIESDCGVFTTLVEELGVSGIEFFDVLSIDPDSLAQFNPLYGIIFLYKYRKSEYAVSREYSETEKNASGQFFFAHQKIQNACATQAILSVLCNLPEDIEIGPILSNFKEFSRDIDPETRGEILGMSDEIRQAHNSFSRPNPFESGDDDRETPDEENDGLYHFVAYVPINGQLWELDGLKQYPVNYGGCTNEEFPEKVSSVLMERVQKAPGGDLRFSVLAVSRDRREVLKENGGSTTELVVEDLKRKEWTRDNALRRETFVGLINELVKGVVGGMGDEQYKKALEQGREKTKEMYAKRA</sequence>
<evidence type="ECO:0000313" key="18">
    <source>
        <dbReference type="EMBL" id="RDW28363.1"/>
    </source>
</evidence>
<evidence type="ECO:0000256" key="14">
    <source>
        <dbReference type="RuleBase" id="RU361215"/>
    </source>
</evidence>
<keyword evidence="6 10" id="KW-0378">Hydrolase</keyword>
<evidence type="ECO:0000256" key="2">
    <source>
        <dbReference type="ARBA" id="ARBA00004123"/>
    </source>
</evidence>
<proteinExistence type="inferred from homology"/>
<comment type="similarity">
    <text evidence="3">Belongs to the peptidase C12 family. BAP1 subfamily.</text>
</comment>
<reference evidence="17 19" key="1">
    <citation type="journal article" date="2016" name="PLoS ONE">
        <title>Sequence Assembly of Yarrowia lipolytica Strain W29/CLIB89 Shows Transposable Element Diversity.</title>
        <authorList>
            <person name="Magnan C."/>
            <person name="Yu J."/>
            <person name="Chang I."/>
            <person name="Jahn E."/>
            <person name="Kanomata Y."/>
            <person name="Wu J."/>
            <person name="Zeller M."/>
            <person name="Oakes M."/>
            <person name="Baldi P."/>
            <person name="Sandmeyer S."/>
        </authorList>
    </citation>
    <scope>NUCLEOTIDE SEQUENCE [LARGE SCALE GENOMIC DNA]</scope>
    <source>
        <strain evidence="17">CLIB89</strain>
        <strain evidence="19">CLIB89(W29)</strain>
    </source>
</reference>
<dbReference type="FunFam" id="3.40.532.10:FF:000002">
    <property type="entry name" value="Ubiquitin carboxyl-terminal hydrolase"/>
    <property type="match status" value="1"/>
</dbReference>
<keyword evidence="7 10" id="KW-0788">Thiol protease</keyword>
<dbReference type="KEGG" id="yli:2907268"/>
<feature type="site" description="Transition state stabilizer" evidence="13">
    <location>
        <position position="110"/>
    </location>
</feature>
<keyword evidence="9" id="KW-0539">Nucleus</keyword>
<dbReference type="GO" id="GO:0006511">
    <property type="term" value="P:ubiquitin-dependent protein catabolic process"/>
    <property type="evidence" value="ECO:0007669"/>
    <property type="project" value="UniProtKB-UniRule"/>
</dbReference>
<evidence type="ECO:0000313" key="19">
    <source>
        <dbReference type="Proteomes" id="UP000182444"/>
    </source>
</evidence>
<name>A0A1D8N841_YARLL</name>
<dbReference type="PRINTS" id="PR00707">
    <property type="entry name" value="UBCTHYDRLASE"/>
</dbReference>
<evidence type="ECO:0000256" key="10">
    <source>
        <dbReference type="PIRNR" id="PIRNR038120"/>
    </source>
</evidence>
<evidence type="ECO:0000256" key="7">
    <source>
        <dbReference type="ARBA" id="ARBA00022807"/>
    </source>
</evidence>
<dbReference type="Gene3D" id="3.40.532.10">
    <property type="entry name" value="Peptidase C12, ubiquitin carboxyl-terminal hydrolase"/>
    <property type="match status" value="1"/>
</dbReference>
<dbReference type="GO" id="GO:0005634">
    <property type="term" value="C:nucleus"/>
    <property type="evidence" value="ECO:0007669"/>
    <property type="project" value="UniProtKB-SubCell"/>
</dbReference>
<keyword evidence="8" id="KW-0156">Chromatin regulator</keyword>
<accession>A0A1D8N841</accession>
<dbReference type="GO" id="GO:0005737">
    <property type="term" value="C:cytoplasm"/>
    <property type="evidence" value="ECO:0007669"/>
    <property type="project" value="TreeGrafter"/>
</dbReference>
<dbReference type="VEuPathDB" id="FungiDB:YALI0_B16698g"/>
<evidence type="ECO:0000256" key="3">
    <source>
        <dbReference type="ARBA" id="ARBA00007182"/>
    </source>
</evidence>
<dbReference type="InterPro" id="IPR001578">
    <property type="entry name" value="Peptidase_C12_UCH"/>
</dbReference>
<feature type="compositionally biased region" description="Acidic residues" evidence="15">
    <location>
        <begin position="178"/>
        <end position="188"/>
    </location>
</feature>
<dbReference type="EMBL" id="KZ858953">
    <property type="protein sequence ID" value="RDW28363.1"/>
    <property type="molecule type" value="Genomic_DNA"/>
</dbReference>
<dbReference type="PANTHER" id="PTHR10589">
    <property type="entry name" value="UBIQUITIN CARBOXYL-TERMINAL HYDROLASE"/>
    <property type="match status" value="1"/>
</dbReference>
<comment type="subcellular location">
    <subcellularLocation>
        <location evidence="2">Nucleus</location>
    </subcellularLocation>
</comment>
<dbReference type="PROSITE" id="PS52048">
    <property type="entry name" value="UCH_DOMAIN"/>
    <property type="match status" value="1"/>
</dbReference>
<dbReference type="InterPro" id="IPR036959">
    <property type="entry name" value="Peptidase_C12_UCH_sf"/>
</dbReference>
<dbReference type="AlphaFoldDB" id="A0A1D8N841"/>
<dbReference type="CDD" id="cd09617">
    <property type="entry name" value="Peptidase_C12_UCH37_BAP1"/>
    <property type="match status" value="1"/>
</dbReference>
<dbReference type="InterPro" id="IPR038765">
    <property type="entry name" value="Papain-like_cys_pep_sf"/>
</dbReference>
<protein>
    <recommendedName>
        <fullName evidence="10 14">Ubiquitin carboxyl-terminal hydrolase</fullName>
        <ecNumber evidence="10 14">3.4.19.12</ecNumber>
    </recommendedName>
</protein>
<evidence type="ECO:0000256" key="8">
    <source>
        <dbReference type="ARBA" id="ARBA00022853"/>
    </source>
</evidence>
<evidence type="ECO:0000256" key="6">
    <source>
        <dbReference type="ARBA" id="ARBA00022801"/>
    </source>
</evidence>
<feature type="active site" description="Nucleophile" evidence="11 13">
    <location>
        <position position="116"/>
    </location>
</feature>
<feature type="region of interest" description="Disordered" evidence="15">
    <location>
        <begin position="168"/>
        <end position="188"/>
    </location>
</feature>
<dbReference type="VEuPathDB" id="FungiDB:YALI1_B21774g"/>